<dbReference type="InParanoid" id="A0A0D0DJ40"/>
<dbReference type="EMBL" id="KN825431">
    <property type="protein sequence ID" value="KIK91073.1"/>
    <property type="molecule type" value="Genomic_DNA"/>
</dbReference>
<evidence type="ECO:0000313" key="2">
    <source>
        <dbReference type="Proteomes" id="UP000054538"/>
    </source>
</evidence>
<protein>
    <submittedName>
        <fullName evidence="1">Uncharacterized protein</fullName>
    </submittedName>
</protein>
<feature type="non-terminal residue" evidence="1">
    <location>
        <position position="316"/>
    </location>
</feature>
<accession>A0A0D0DJ40</accession>
<keyword evidence="2" id="KW-1185">Reference proteome</keyword>
<dbReference type="Proteomes" id="UP000054538">
    <property type="component" value="Unassembled WGS sequence"/>
</dbReference>
<proteinExistence type="predicted"/>
<sequence>LDHPAHPQNILGTLEGPVRKTNIFIDETLVSIVKGLNIPVVTDTYDDPYLSCCLTHHQGYEKTSIGSKYDIHQFLRISCIENNNNIHPFQFTIDTLDPNNLHEDNISSIWDVPTIQKWNEVMDGIACRRYWADPSRLPAHHRVLARRSEMLATKLRENTLLLSLQKWAHKPFQKVLEIIPDLIKMLVYPLTTLLHWMHDPYTIRDLLYPEAVYQEVIGHEILTWGYLNSLDTSRIVFPYTNGQNLLNKIHLINSDDVTIPNPHFFLILNFHILKSNNNRTWSNTSLSFFDEFGSNFFDSVFPVQSNPDYPDETETH</sequence>
<organism evidence="1 2">
    <name type="scientific">Paxillus rubicundulus Ve08.2h10</name>
    <dbReference type="NCBI Taxonomy" id="930991"/>
    <lineage>
        <taxon>Eukaryota</taxon>
        <taxon>Fungi</taxon>
        <taxon>Dikarya</taxon>
        <taxon>Basidiomycota</taxon>
        <taxon>Agaricomycotina</taxon>
        <taxon>Agaricomycetes</taxon>
        <taxon>Agaricomycetidae</taxon>
        <taxon>Boletales</taxon>
        <taxon>Paxilineae</taxon>
        <taxon>Paxillaceae</taxon>
        <taxon>Paxillus</taxon>
    </lineage>
</organism>
<dbReference type="OrthoDB" id="10450437at2759"/>
<dbReference type="HOGENOM" id="CLU_881551_0_0_1"/>
<name>A0A0D0DJ40_9AGAM</name>
<reference evidence="1 2" key="1">
    <citation type="submission" date="2014-04" db="EMBL/GenBank/DDBJ databases">
        <authorList>
            <consortium name="DOE Joint Genome Institute"/>
            <person name="Kuo A."/>
            <person name="Kohler A."/>
            <person name="Jargeat P."/>
            <person name="Nagy L.G."/>
            <person name="Floudas D."/>
            <person name="Copeland A."/>
            <person name="Barry K.W."/>
            <person name="Cichocki N."/>
            <person name="Veneault-Fourrey C."/>
            <person name="LaButti K."/>
            <person name="Lindquist E.A."/>
            <person name="Lipzen A."/>
            <person name="Lundell T."/>
            <person name="Morin E."/>
            <person name="Murat C."/>
            <person name="Sun H."/>
            <person name="Tunlid A."/>
            <person name="Henrissat B."/>
            <person name="Grigoriev I.V."/>
            <person name="Hibbett D.S."/>
            <person name="Martin F."/>
            <person name="Nordberg H.P."/>
            <person name="Cantor M.N."/>
            <person name="Hua S.X."/>
        </authorList>
    </citation>
    <scope>NUCLEOTIDE SEQUENCE [LARGE SCALE GENOMIC DNA]</scope>
    <source>
        <strain evidence="1 2">Ve08.2h10</strain>
    </source>
</reference>
<dbReference type="AlphaFoldDB" id="A0A0D0DJ40"/>
<evidence type="ECO:0000313" key="1">
    <source>
        <dbReference type="EMBL" id="KIK91073.1"/>
    </source>
</evidence>
<gene>
    <name evidence="1" type="ORF">PAXRUDRAFT_150342</name>
</gene>
<reference evidence="2" key="2">
    <citation type="submission" date="2015-01" db="EMBL/GenBank/DDBJ databases">
        <title>Evolutionary Origins and Diversification of the Mycorrhizal Mutualists.</title>
        <authorList>
            <consortium name="DOE Joint Genome Institute"/>
            <consortium name="Mycorrhizal Genomics Consortium"/>
            <person name="Kohler A."/>
            <person name="Kuo A."/>
            <person name="Nagy L.G."/>
            <person name="Floudas D."/>
            <person name="Copeland A."/>
            <person name="Barry K.W."/>
            <person name="Cichocki N."/>
            <person name="Veneault-Fourrey C."/>
            <person name="LaButti K."/>
            <person name="Lindquist E.A."/>
            <person name="Lipzen A."/>
            <person name="Lundell T."/>
            <person name="Morin E."/>
            <person name="Murat C."/>
            <person name="Riley R."/>
            <person name="Ohm R."/>
            <person name="Sun H."/>
            <person name="Tunlid A."/>
            <person name="Henrissat B."/>
            <person name="Grigoriev I.V."/>
            <person name="Hibbett D.S."/>
            <person name="Martin F."/>
        </authorList>
    </citation>
    <scope>NUCLEOTIDE SEQUENCE [LARGE SCALE GENOMIC DNA]</scope>
    <source>
        <strain evidence="2">Ve08.2h10</strain>
    </source>
</reference>